<comment type="caution">
    <text evidence="1">The sequence shown here is derived from an EMBL/GenBank/DDBJ whole genome shotgun (WGS) entry which is preliminary data.</text>
</comment>
<evidence type="ECO:0008006" key="2">
    <source>
        <dbReference type="Google" id="ProtNLM"/>
    </source>
</evidence>
<dbReference type="Gene3D" id="2.180.10.10">
    <property type="entry name" value="RHS repeat-associated core"/>
    <property type="match status" value="1"/>
</dbReference>
<evidence type="ECO:0000313" key="1">
    <source>
        <dbReference type="EMBL" id="MPM77196.1"/>
    </source>
</evidence>
<gene>
    <name evidence="1" type="ORF">SDC9_124196</name>
</gene>
<organism evidence="1">
    <name type="scientific">bioreactor metagenome</name>
    <dbReference type="NCBI Taxonomy" id="1076179"/>
    <lineage>
        <taxon>unclassified sequences</taxon>
        <taxon>metagenomes</taxon>
        <taxon>ecological metagenomes</taxon>
    </lineage>
</organism>
<accession>A0A645CJR1</accession>
<dbReference type="AlphaFoldDB" id="A0A645CJR1"/>
<dbReference type="EMBL" id="VSSQ01027779">
    <property type="protein sequence ID" value="MPM77196.1"/>
    <property type="molecule type" value="Genomic_DNA"/>
</dbReference>
<proteinExistence type="predicted"/>
<protein>
    <recommendedName>
        <fullName evidence="2">RHS repeat-associated core domain-containing protein</fullName>
    </recommendedName>
</protein>
<name>A0A645CJR1_9ZZZZ</name>
<reference evidence="1" key="1">
    <citation type="submission" date="2019-08" db="EMBL/GenBank/DDBJ databases">
        <authorList>
            <person name="Kucharzyk K."/>
            <person name="Murdoch R.W."/>
            <person name="Higgins S."/>
            <person name="Loffler F."/>
        </authorList>
    </citation>
    <scope>NUCLEOTIDE SEQUENCE</scope>
</reference>
<sequence length="248" mass="27797">MWLSVDPASDSRSWISPYNYCQWNPVGRIDPDGNDDFTIDKKTGDVKLVKITDDKTDRVVKSYASGKRKGEVKYDRKGDAKTAFGDVEKGILSDGINFQNNDNIIEVGGEGQATVDGVKSFTMQLSEYVGREIKGFSYAGNSSGDITHMLLCGYYKNSLKESYGSAGLLLKTFDADFSLDYILEEFHTHPFGELGATKYAPEQSGDVEGLQNDKPFIPNAHFIILYRVAFQKKPGEYDYTHEYKPEKK</sequence>